<reference evidence="6" key="2">
    <citation type="journal article" date="2022" name="Microbiol. Resour. Announc.">
        <title>Metagenome Sequencing to Explore Phylogenomics of Terrestrial Cyanobacteria.</title>
        <authorList>
            <person name="Ward R.D."/>
            <person name="Stajich J.E."/>
            <person name="Johansen J.R."/>
            <person name="Huntemann M."/>
            <person name="Clum A."/>
            <person name="Foster B."/>
            <person name="Foster B."/>
            <person name="Roux S."/>
            <person name="Palaniappan K."/>
            <person name="Varghese N."/>
            <person name="Mukherjee S."/>
            <person name="Reddy T.B.K."/>
            <person name="Daum C."/>
            <person name="Copeland A."/>
            <person name="Chen I.A."/>
            <person name="Ivanova N.N."/>
            <person name="Kyrpides N.C."/>
            <person name="Shapiro N."/>
            <person name="Eloe-Fadrosh E.A."/>
            <person name="Pietrasiak N."/>
        </authorList>
    </citation>
    <scope>NUCLEOTIDE SEQUENCE</scope>
    <source>
        <strain evidence="6">JT2-VF2</strain>
    </source>
</reference>
<evidence type="ECO:0000256" key="4">
    <source>
        <dbReference type="ARBA" id="ARBA00023239"/>
    </source>
</evidence>
<reference evidence="6" key="1">
    <citation type="submission" date="2021-05" db="EMBL/GenBank/DDBJ databases">
        <authorList>
            <person name="Pietrasiak N."/>
            <person name="Ward R."/>
            <person name="Stajich J.E."/>
            <person name="Kurbessoian T."/>
        </authorList>
    </citation>
    <scope>NUCLEOTIDE SEQUENCE</scope>
    <source>
        <strain evidence="6">JT2-VF2</strain>
    </source>
</reference>
<gene>
    <name evidence="6" type="ORF">KME32_32115</name>
</gene>
<dbReference type="GO" id="GO:0030089">
    <property type="term" value="C:phycobilisome"/>
    <property type="evidence" value="ECO:0007669"/>
    <property type="project" value="UniProtKB-KW"/>
</dbReference>
<evidence type="ECO:0000259" key="5">
    <source>
        <dbReference type="Pfam" id="PF13643"/>
    </source>
</evidence>
<evidence type="ECO:0000313" key="7">
    <source>
        <dbReference type="Proteomes" id="UP000715781"/>
    </source>
</evidence>
<sequence length="387" mass="44655">MRRWKVNEYKLTEKTIYCEHCGNNTLMKIVTQGIYVKDIITTEAPEQIYYNFNILVCSYCENFNIIQEAEWSEADDEEDGVDSNGDIIFIAPQPQKEYLYPSSKDFKEAEVIIKNTYKQAVKCFKSKLYTPSVLMCRKTIECLCLEQLDIKERYTLDGKIERMRDEKIIDNMLYEWAKALKDFGNDAAHSLKEFNEKDAKDILDFTFALVEYCVDFKFKFWNLLKRTNKKIETSDVEDKKDILKLKDTEISLLEKALQDTNENFRYYAAITLANSKEKIEHILPVLIDFIINEHKEFKSGATDSIKKIGADAVSELLKLLTNTSNKKDCLTAIRILGDMGSNAQTALPNIINIINNSDYCTDVQNKATNALAKIGKEAVSTFVQMYE</sequence>
<dbReference type="EMBL" id="JAHHHN010000043">
    <property type="protein sequence ID" value="MBW4565647.1"/>
    <property type="molecule type" value="Genomic_DNA"/>
</dbReference>
<feature type="domain" description="DUF4145" evidence="5">
    <location>
        <begin position="118"/>
        <end position="206"/>
    </location>
</feature>
<keyword evidence="3" id="KW-0605">Phycobilisome</keyword>
<accession>A0A951Q6P4</accession>
<name>A0A951Q6P4_9NOST</name>
<dbReference type="Proteomes" id="UP000715781">
    <property type="component" value="Unassembled WGS sequence"/>
</dbReference>
<keyword evidence="4" id="KW-0456">Lyase</keyword>
<protein>
    <submittedName>
        <fullName evidence="6">DUF4145 domain-containing protein</fullName>
    </submittedName>
</protein>
<evidence type="ECO:0000256" key="2">
    <source>
        <dbReference type="ARBA" id="ARBA00022549"/>
    </source>
</evidence>
<proteinExistence type="inferred from homology"/>
<evidence type="ECO:0000256" key="3">
    <source>
        <dbReference type="ARBA" id="ARBA00022738"/>
    </source>
</evidence>
<keyword evidence="2" id="KW-0042">Antenna complex</keyword>
<comment type="similarity">
    <text evidence="1">Belongs to the CpcE/RpcE/PecE family.</text>
</comment>
<dbReference type="Pfam" id="PF13643">
    <property type="entry name" value="DUF4145"/>
    <property type="match status" value="1"/>
</dbReference>
<comment type="caution">
    <text evidence="6">The sequence shown here is derived from an EMBL/GenBank/DDBJ whole genome shotgun (WGS) entry which is preliminary data.</text>
</comment>
<dbReference type="SUPFAM" id="SSF48371">
    <property type="entry name" value="ARM repeat"/>
    <property type="match status" value="1"/>
</dbReference>
<dbReference type="InterPro" id="IPR025285">
    <property type="entry name" value="DUF4145"/>
</dbReference>
<dbReference type="GO" id="GO:0016829">
    <property type="term" value="F:lyase activity"/>
    <property type="evidence" value="ECO:0007669"/>
    <property type="project" value="UniProtKB-KW"/>
</dbReference>
<organism evidence="6 7">
    <name type="scientific">Mojavia pulchra JT2-VF2</name>
    <dbReference type="NCBI Taxonomy" id="287848"/>
    <lineage>
        <taxon>Bacteria</taxon>
        <taxon>Bacillati</taxon>
        <taxon>Cyanobacteriota</taxon>
        <taxon>Cyanophyceae</taxon>
        <taxon>Nostocales</taxon>
        <taxon>Nostocaceae</taxon>
    </lineage>
</organism>
<dbReference type="InterPro" id="IPR011989">
    <property type="entry name" value="ARM-like"/>
</dbReference>
<evidence type="ECO:0000313" key="6">
    <source>
        <dbReference type="EMBL" id="MBW4565647.1"/>
    </source>
</evidence>
<dbReference type="Gene3D" id="1.25.10.10">
    <property type="entry name" value="Leucine-rich Repeat Variant"/>
    <property type="match status" value="1"/>
</dbReference>
<evidence type="ECO:0000256" key="1">
    <source>
        <dbReference type="ARBA" id="ARBA00009299"/>
    </source>
</evidence>
<dbReference type="InterPro" id="IPR016024">
    <property type="entry name" value="ARM-type_fold"/>
</dbReference>
<dbReference type="AlphaFoldDB" id="A0A951Q6P4"/>